<protein>
    <submittedName>
        <fullName evidence="1">Uncharacterized protein</fullName>
    </submittedName>
</protein>
<dbReference type="EMBL" id="BMAW01022547">
    <property type="protein sequence ID" value="GFT78250.1"/>
    <property type="molecule type" value="Genomic_DNA"/>
</dbReference>
<evidence type="ECO:0000313" key="1">
    <source>
        <dbReference type="EMBL" id="GFT78250.1"/>
    </source>
</evidence>
<proteinExistence type="predicted"/>
<name>A0A8X6PRR7_NEPPI</name>
<feature type="non-terminal residue" evidence="1">
    <location>
        <position position="27"/>
    </location>
</feature>
<comment type="caution">
    <text evidence="1">The sequence shown here is derived from an EMBL/GenBank/DDBJ whole genome shotgun (WGS) entry which is preliminary data.</text>
</comment>
<keyword evidence="2" id="KW-1185">Reference proteome</keyword>
<evidence type="ECO:0000313" key="2">
    <source>
        <dbReference type="Proteomes" id="UP000887013"/>
    </source>
</evidence>
<dbReference type="Proteomes" id="UP000887013">
    <property type="component" value="Unassembled WGS sequence"/>
</dbReference>
<sequence>MAKWNVGCEFELCLSRRLSCGIMEQLH</sequence>
<reference evidence="1" key="1">
    <citation type="submission" date="2020-08" db="EMBL/GenBank/DDBJ databases">
        <title>Multicomponent nature underlies the extraordinary mechanical properties of spider dragline silk.</title>
        <authorList>
            <person name="Kono N."/>
            <person name="Nakamura H."/>
            <person name="Mori M."/>
            <person name="Yoshida Y."/>
            <person name="Ohtoshi R."/>
            <person name="Malay A.D."/>
            <person name="Moran D.A.P."/>
            <person name="Tomita M."/>
            <person name="Numata K."/>
            <person name="Arakawa K."/>
        </authorList>
    </citation>
    <scope>NUCLEOTIDE SEQUENCE</scope>
</reference>
<dbReference type="AlphaFoldDB" id="A0A8X6PRR7"/>
<gene>
    <name evidence="1" type="ORF">NPIL_319111</name>
</gene>
<accession>A0A8X6PRR7</accession>
<organism evidence="1 2">
    <name type="scientific">Nephila pilipes</name>
    <name type="common">Giant wood spider</name>
    <name type="synonym">Nephila maculata</name>
    <dbReference type="NCBI Taxonomy" id="299642"/>
    <lineage>
        <taxon>Eukaryota</taxon>
        <taxon>Metazoa</taxon>
        <taxon>Ecdysozoa</taxon>
        <taxon>Arthropoda</taxon>
        <taxon>Chelicerata</taxon>
        <taxon>Arachnida</taxon>
        <taxon>Araneae</taxon>
        <taxon>Araneomorphae</taxon>
        <taxon>Entelegynae</taxon>
        <taxon>Araneoidea</taxon>
        <taxon>Nephilidae</taxon>
        <taxon>Nephila</taxon>
    </lineage>
</organism>